<name>A0AAE0YWX4_9GAST</name>
<dbReference type="InterPro" id="IPR017452">
    <property type="entry name" value="GPCR_Rhodpsn_7TM"/>
</dbReference>
<feature type="domain" description="G-protein coupled receptors family 1 profile" evidence="9">
    <location>
        <begin position="52"/>
        <end position="318"/>
    </location>
</feature>
<evidence type="ECO:0000256" key="6">
    <source>
        <dbReference type="ARBA" id="ARBA00023170"/>
    </source>
</evidence>
<keyword evidence="7" id="KW-0807">Transducer</keyword>
<protein>
    <recommendedName>
        <fullName evidence="9">G-protein coupled receptors family 1 profile domain-containing protein</fullName>
    </recommendedName>
</protein>
<dbReference type="GO" id="GO:0004930">
    <property type="term" value="F:G protein-coupled receptor activity"/>
    <property type="evidence" value="ECO:0007669"/>
    <property type="project" value="UniProtKB-KW"/>
</dbReference>
<keyword evidence="6" id="KW-0675">Receptor</keyword>
<accession>A0AAE0YWX4</accession>
<feature type="transmembrane region" description="Helical" evidence="8">
    <location>
        <begin position="157"/>
        <end position="179"/>
    </location>
</feature>
<evidence type="ECO:0000259" key="9">
    <source>
        <dbReference type="PROSITE" id="PS50262"/>
    </source>
</evidence>
<feature type="transmembrane region" description="Helical" evidence="8">
    <location>
        <begin position="253"/>
        <end position="277"/>
    </location>
</feature>
<feature type="transmembrane region" description="Helical" evidence="8">
    <location>
        <begin position="119"/>
        <end position="136"/>
    </location>
</feature>
<comment type="caution">
    <text evidence="10">The sequence shown here is derived from an EMBL/GenBank/DDBJ whole genome shotgun (WGS) entry which is preliminary data.</text>
</comment>
<dbReference type="InterPro" id="IPR000276">
    <property type="entry name" value="GPCR_Rhodpsn"/>
</dbReference>
<feature type="transmembrane region" description="Helical" evidence="8">
    <location>
        <begin position="49"/>
        <end position="74"/>
    </location>
</feature>
<sequence>MLIARLQDRITGKSSVTPLPDQPGTLDEDCTFSEEEVRQINDLVAGASIHVGTVFCIALVFGLPGSVLALVSLFSKAVSPTKRYMSFLAISDFAALLLANPTVYNITREPPSEILISVYFYRVFQTLSHWILVMICQERFVSVRYPFLKSRLYTRRATFLSFGAAFIMSLVLCFVGFSIDFYKDRRFPFALILGQTILQQLIYIIIPGDLIKVFTILTACHLRSTIRHRQTIATQAEQNSRLSVTMETQLTRIMVVTVVCFAVLTFPLAFFNIFLYVKINKTKNLDCRFVLNFIINSDTFFTLWAFSFLNHAINLYVYCACAKGFRDQFVRVISCKKTKTRR</sequence>
<evidence type="ECO:0000313" key="10">
    <source>
        <dbReference type="EMBL" id="KAK3758794.1"/>
    </source>
</evidence>
<dbReference type="Pfam" id="PF00001">
    <property type="entry name" value="7tm_1"/>
    <property type="match status" value="1"/>
</dbReference>
<evidence type="ECO:0000256" key="5">
    <source>
        <dbReference type="ARBA" id="ARBA00023136"/>
    </source>
</evidence>
<dbReference type="Proteomes" id="UP001283361">
    <property type="component" value="Unassembled WGS sequence"/>
</dbReference>
<dbReference type="PANTHER" id="PTHR24243">
    <property type="entry name" value="G-PROTEIN COUPLED RECEPTOR"/>
    <property type="match status" value="1"/>
</dbReference>
<dbReference type="PRINTS" id="PR00237">
    <property type="entry name" value="GPCRRHODOPSN"/>
</dbReference>
<evidence type="ECO:0000256" key="4">
    <source>
        <dbReference type="ARBA" id="ARBA00023040"/>
    </source>
</evidence>
<evidence type="ECO:0000256" key="7">
    <source>
        <dbReference type="ARBA" id="ARBA00023224"/>
    </source>
</evidence>
<organism evidence="10 11">
    <name type="scientific">Elysia crispata</name>
    <name type="common">lettuce slug</name>
    <dbReference type="NCBI Taxonomy" id="231223"/>
    <lineage>
        <taxon>Eukaryota</taxon>
        <taxon>Metazoa</taxon>
        <taxon>Spiralia</taxon>
        <taxon>Lophotrochozoa</taxon>
        <taxon>Mollusca</taxon>
        <taxon>Gastropoda</taxon>
        <taxon>Heterobranchia</taxon>
        <taxon>Euthyneura</taxon>
        <taxon>Panpulmonata</taxon>
        <taxon>Sacoglossa</taxon>
        <taxon>Placobranchoidea</taxon>
        <taxon>Plakobranchidae</taxon>
        <taxon>Elysia</taxon>
    </lineage>
</organism>
<dbReference type="EMBL" id="JAWDGP010005211">
    <property type="protein sequence ID" value="KAK3758794.1"/>
    <property type="molecule type" value="Genomic_DNA"/>
</dbReference>
<keyword evidence="3 8" id="KW-1133">Transmembrane helix</keyword>
<evidence type="ECO:0000256" key="2">
    <source>
        <dbReference type="ARBA" id="ARBA00022692"/>
    </source>
</evidence>
<keyword evidence="2 8" id="KW-0812">Transmembrane</keyword>
<comment type="subcellular location">
    <subcellularLocation>
        <location evidence="1">Membrane</location>
        <topology evidence="1">Multi-pass membrane protein</topology>
    </subcellularLocation>
</comment>
<proteinExistence type="predicted"/>
<evidence type="ECO:0000256" key="1">
    <source>
        <dbReference type="ARBA" id="ARBA00004141"/>
    </source>
</evidence>
<dbReference type="SUPFAM" id="SSF81321">
    <property type="entry name" value="Family A G protein-coupled receptor-like"/>
    <property type="match status" value="1"/>
</dbReference>
<keyword evidence="5 8" id="KW-0472">Membrane</keyword>
<reference evidence="10" key="1">
    <citation type="journal article" date="2023" name="G3 (Bethesda)">
        <title>A reference genome for the long-term kleptoplast-retaining sea slug Elysia crispata morphotype clarki.</title>
        <authorList>
            <person name="Eastman K.E."/>
            <person name="Pendleton A.L."/>
            <person name="Shaikh M.A."/>
            <person name="Suttiyut T."/>
            <person name="Ogas R."/>
            <person name="Tomko P."/>
            <person name="Gavelis G."/>
            <person name="Widhalm J.R."/>
            <person name="Wisecaver J.H."/>
        </authorList>
    </citation>
    <scope>NUCLEOTIDE SEQUENCE</scope>
    <source>
        <strain evidence="10">ECLA1</strain>
    </source>
</reference>
<dbReference type="Gene3D" id="1.20.1070.10">
    <property type="entry name" value="Rhodopsin 7-helix transmembrane proteins"/>
    <property type="match status" value="1"/>
</dbReference>
<evidence type="ECO:0000256" key="3">
    <source>
        <dbReference type="ARBA" id="ARBA00022989"/>
    </source>
</evidence>
<gene>
    <name evidence="10" type="ORF">RRG08_054770</name>
</gene>
<dbReference type="AlphaFoldDB" id="A0AAE0YWX4"/>
<evidence type="ECO:0000256" key="8">
    <source>
        <dbReference type="SAM" id="Phobius"/>
    </source>
</evidence>
<dbReference type="GO" id="GO:0016020">
    <property type="term" value="C:membrane"/>
    <property type="evidence" value="ECO:0007669"/>
    <property type="project" value="UniProtKB-SubCell"/>
</dbReference>
<dbReference type="PROSITE" id="PS50262">
    <property type="entry name" value="G_PROTEIN_RECEP_F1_2"/>
    <property type="match status" value="1"/>
</dbReference>
<keyword evidence="11" id="KW-1185">Reference proteome</keyword>
<dbReference type="PANTHER" id="PTHR24243:SF208">
    <property type="entry name" value="PYROKININ-1 RECEPTOR"/>
    <property type="match status" value="1"/>
</dbReference>
<feature type="transmembrane region" description="Helical" evidence="8">
    <location>
        <begin position="86"/>
        <end position="107"/>
    </location>
</feature>
<keyword evidence="4" id="KW-0297">G-protein coupled receptor</keyword>
<evidence type="ECO:0000313" key="11">
    <source>
        <dbReference type="Proteomes" id="UP001283361"/>
    </source>
</evidence>